<dbReference type="GO" id="GO:0015074">
    <property type="term" value="P:DNA integration"/>
    <property type="evidence" value="ECO:0007669"/>
    <property type="project" value="InterPro"/>
</dbReference>
<dbReference type="Gene3D" id="3.30.420.10">
    <property type="entry name" value="Ribonuclease H-like superfamily/Ribonuclease H"/>
    <property type="match status" value="1"/>
</dbReference>
<evidence type="ECO:0000313" key="2">
    <source>
        <dbReference type="EMBL" id="KAB4108929.1"/>
    </source>
</evidence>
<dbReference type="InterPro" id="IPR036397">
    <property type="entry name" value="RNaseH_sf"/>
</dbReference>
<dbReference type="Proteomes" id="UP000434462">
    <property type="component" value="Unassembled WGS sequence"/>
</dbReference>
<dbReference type="AlphaFoldDB" id="A0A6I0J3V3"/>
<sequence>MSKITFDKETIELLNENPYVVKVSEKSITYSDEFKRLFIEEYLKGKTPKIIFNDAGFDTQILGQRRYEQAAARWIRSYRKEGIVGLRDARKENSGRPSEKQLSKDDIIQKQEAKIKLLEEQLELLKKLDVTERRLVNSSVNLEGKEIFKLIYETITNNSYKNMVSYFCDLLNVSRSGYYNYLNTLDNQILMENKDLEARDNILMAYNYKGYSKGSRSIKMVLENELSIIYSRKKIQRIMRKYNIKCPIRKANPYRRMAKATKEHTVVPNLLERNFKQGVPGKVLLTDITYLPYGNNHMAYLSTIKDGSSNDILAYHVSDSIKLDIAITTINKLITHHKDDLHESAFVHSDQGFHYTSPKFQKLLKDNNLGQSMSRRGNCWDNAPQESFFGHMKDEIDFQSCNTLEELIDMIDDYINYYNNYRYQWNLKKMTPKQYRNHLLLAS</sequence>
<comment type="caution">
    <text evidence="2">The sequence shown here is derived from an EMBL/GenBank/DDBJ whole genome shotgun (WGS) entry which is preliminary data.</text>
</comment>
<dbReference type="Pfam" id="PF00665">
    <property type="entry name" value="rve"/>
    <property type="match status" value="1"/>
</dbReference>
<dbReference type="Pfam" id="PF13276">
    <property type="entry name" value="HTH_21"/>
    <property type="match status" value="1"/>
</dbReference>
<dbReference type="InterPro" id="IPR009057">
    <property type="entry name" value="Homeodomain-like_sf"/>
</dbReference>
<accession>A0A6I0J3V3</accession>
<dbReference type="InterPro" id="IPR050900">
    <property type="entry name" value="Transposase_IS3/IS150/IS904"/>
</dbReference>
<dbReference type="GO" id="GO:0003676">
    <property type="term" value="F:nucleic acid binding"/>
    <property type="evidence" value="ECO:0007669"/>
    <property type="project" value="InterPro"/>
</dbReference>
<dbReference type="RefSeq" id="WP_151853445.1">
    <property type="nucleotide sequence ID" value="NZ_WCUR01000153.1"/>
</dbReference>
<dbReference type="Pfam" id="PF13333">
    <property type="entry name" value="rve_2"/>
    <property type="match status" value="1"/>
</dbReference>
<dbReference type="SUPFAM" id="SSF53098">
    <property type="entry name" value="Ribonuclease H-like"/>
    <property type="match status" value="1"/>
</dbReference>
<dbReference type="PANTHER" id="PTHR46889:SF5">
    <property type="entry name" value="INTEGRASE PROTEIN"/>
    <property type="match status" value="1"/>
</dbReference>
<dbReference type="PANTHER" id="PTHR46889">
    <property type="entry name" value="TRANSPOSASE INSF FOR INSERTION SEQUENCE IS3B-RELATED"/>
    <property type="match status" value="1"/>
</dbReference>
<dbReference type="EMBL" id="WCUR01000153">
    <property type="protein sequence ID" value="KAB4108929.1"/>
    <property type="molecule type" value="Genomic_DNA"/>
</dbReference>
<protein>
    <submittedName>
        <fullName evidence="2">IS3 family transposase</fullName>
    </submittedName>
</protein>
<organism evidence="2 3">
    <name type="scientific">Bacteroides uniformis</name>
    <dbReference type="NCBI Taxonomy" id="820"/>
    <lineage>
        <taxon>Bacteria</taxon>
        <taxon>Pseudomonadati</taxon>
        <taxon>Bacteroidota</taxon>
        <taxon>Bacteroidia</taxon>
        <taxon>Bacteroidales</taxon>
        <taxon>Bacteroidaceae</taxon>
        <taxon>Bacteroides</taxon>
    </lineage>
</organism>
<evidence type="ECO:0000313" key="3">
    <source>
        <dbReference type="Proteomes" id="UP000434462"/>
    </source>
</evidence>
<reference evidence="2 3" key="1">
    <citation type="journal article" date="2019" name="Nat. Med.">
        <title>A library of human gut bacterial isolates paired with longitudinal multiomics data enables mechanistic microbiome research.</title>
        <authorList>
            <person name="Poyet M."/>
            <person name="Groussin M."/>
            <person name="Gibbons S.M."/>
            <person name="Avila-Pacheco J."/>
            <person name="Jiang X."/>
            <person name="Kearney S.M."/>
            <person name="Perrotta A.R."/>
            <person name="Berdy B."/>
            <person name="Zhao S."/>
            <person name="Lieberman T.D."/>
            <person name="Swanson P.K."/>
            <person name="Smith M."/>
            <person name="Roesemann S."/>
            <person name="Alexander J.E."/>
            <person name="Rich S.A."/>
            <person name="Livny J."/>
            <person name="Vlamakis H."/>
            <person name="Clish C."/>
            <person name="Bullock K."/>
            <person name="Deik A."/>
            <person name="Scott J."/>
            <person name="Pierce K.A."/>
            <person name="Xavier R.J."/>
            <person name="Alm E.J."/>
        </authorList>
    </citation>
    <scope>NUCLEOTIDE SEQUENCE [LARGE SCALE GENOMIC DNA]</scope>
    <source>
        <strain evidence="2 3">BIOML-A38</strain>
    </source>
</reference>
<name>A0A6I0J3V3_BACUN</name>
<dbReference type="InterPro" id="IPR046929">
    <property type="entry name" value="HTH_Tnp"/>
</dbReference>
<gene>
    <name evidence="2" type="ORF">GAQ72_20395</name>
</gene>
<proteinExistence type="predicted"/>
<dbReference type="InterPro" id="IPR001584">
    <property type="entry name" value="Integrase_cat-core"/>
</dbReference>
<dbReference type="Pfam" id="PF20310">
    <property type="entry name" value="HTH_Tnp_2"/>
    <property type="match status" value="1"/>
</dbReference>
<evidence type="ECO:0000259" key="1">
    <source>
        <dbReference type="PROSITE" id="PS50994"/>
    </source>
</evidence>
<feature type="domain" description="Integrase catalytic" evidence="1">
    <location>
        <begin position="276"/>
        <end position="440"/>
    </location>
</feature>
<dbReference type="NCBIfam" id="NF033516">
    <property type="entry name" value="transpos_IS3"/>
    <property type="match status" value="1"/>
</dbReference>
<dbReference type="InterPro" id="IPR025948">
    <property type="entry name" value="HTH-like_dom"/>
</dbReference>
<dbReference type="SUPFAM" id="SSF46689">
    <property type="entry name" value="Homeodomain-like"/>
    <property type="match status" value="1"/>
</dbReference>
<dbReference type="InterPro" id="IPR048020">
    <property type="entry name" value="Transpos_IS3"/>
</dbReference>
<dbReference type="InterPro" id="IPR012337">
    <property type="entry name" value="RNaseH-like_sf"/>
</dbReference>
<dbReference type="PROSITE" id="PS50994">
    <property type="entry name" value="INTEGRASE"/>
    <property type="match status" value="1"/>
</dbReference>